<reference evidence="2" key="1">
    <citation type="submission" date="2012-04" db="EMBL/GenBank/DDBJ databases">
        <title>The Genome Sequence of Loa loa.</title>
        <authorList>
            <consortium name="The Broad Institute Genome Sequencing Platform"/>
            <consortium name="Broad Institute Genome Sequencing Center for Infectious Disease"/>
            <person name="Nutman T.B."/>
            <person name="Fink D.L."/>
            <person name="Russ C."/>
            <person name="Young S."/>
            <person name="Zeng Q."/>
            <person name="Gargeya S."/>
            <person name="Alvarado L."/>
            <person name="Berlin A."/>
            <person name="Chapman S.B."/>
            <person name="Chen Z."/>
            <person name="Freedman E."/>
            <person name="Gellesch M."/>
            <person name="Goldberg J."/>
            <person name="Griggs A."/>
            <person name="Gujja S."/>
            <person name="Heilman E.R."/>
            <person name="Heiman D."/>
            <person name="Howarth C."/>
            <person name="Mehta T."/>
            <person name="Neiman D."/>
            <person name="Pearson M."/>
            <person name="Roberts A."/>
            <person name="Saif S."/>
            <person name="Shea T."/>
            <person name="Shenoy N."/>
            <person name="Sisk P."/>
            <person name="Stolte C."/>
            <person name="Sykes S."/>
            <person name="White J."/>
            <person name="Yandava C."/>
            <person name="Haas B."/>
            <person name="Henn M.R."/>
            <person name="Nusbaum C."/>
            <person name="Birren B."/>
        </authorList>
    </citation>
    <scope>NUCLEOTIDE SEQUENCE [LARGE SCALE GENOMIC DNA]</scope>
</reference>
<evidence type="ECO:0000313" key="2">
    <source>
        <dbReference type="Proteomes" id="UP000095285"/>
    </source>
</evidence>
<evidence type="ECO:0000313" key="3">
    <source>
        <dbReference type="WBParaSite" id="EN70_1581"/>
    </source>
</evidence>
<organism evidence="2 3">
    <name type="scientific">Loa loa</name>
    <name type="common">Eye worm</name>
    <name type="synonym">Filaria loa</name>
    <dbReference type="NCBI Taxonomy" id="7209"/>
    <lineage>
        <taxon>Eukaryota</taxon>
        <taxon>Metazoa</taxon>
        <taxon>Ecdysozoa</taxon>
        <taxon>Nematoda</taxon>
        <taxon>Chromadorea</taxon>
        <taxon>Rhabditida</taxon>
        <taxon>Spirurina</taxon>
        <taxon>Spiruromorpha</taxon>
        <taxon>Filarioidea</taxon>
        <taxon>Onchocercidae</taxon>
        <taxon>Loa</taxon>
    </lineage>
</organism>
<dbReference type="WBParaSite" id="EN70_1581">
    <property type="protein sequence ID" value="EN70_1581"/>
    <property type="gene ID" value="EN70_1581"/>
</dbReference>
<name>A0A1I7VE82_LOALO</name>
<reference evidence="3" key="2">
    <citation type="submission" date="2016-11" db="UniProtKB">
        <authorList>
            <consortium name="WormBaseParasite"/>
        </authorList>
    </citation>
    <scope>IDENTIFICATION</scope>
</reference>
<dbReference type="AlphaFoldDB" id="A0A1I7VE82"/>
<evidence type="ECO:0000256" key="1">
    <source>
        <dbReference type="SAM" id="MobiDB-lite"/>
    </source>
</evidence>
<dbReference type="Proteomes" id="UP000095285">
    <property type="component" value="Unassembled WGS sequence"/>
</dbReference>
<feature type="region of interest" description="Disordered" evidence="1">
    <location>
        <begin position="1"/>
        <end position="43"/>
    </location>
</feature>
<proteinExistence type="predicted"/>
<feature type="compositionally biased region" description="Basic and acidic residues" evidence="1">
    <location>
        <begin position="10"/>
        <end position="20"/>
    </location>
</feature>
<sequence>MVPRAQAAVTERREMEETFQDRASPGCNATRPRGGTSKSGGLPCAGSGRFAGTISRTAVVPEIDPYTVIRNADGSVLPEMRPFHRNAARSLSEEVAATMELHSLEWCPMATKATMNERAVKRRRLELAGRNDEAAHYFIPGK</sequence>
<keyword evidence="2" id="KW-1185">Reference proteome</keyword>
<protein>
    <submittedName>
        <fullName evidence="3">Uncharacterized protein</fullName>
    </submittedName>
</protein>
<accession>A0A1I7VE82</accession>